<sequence>MNKYKNSQDYDVFMAKESTTTQSYLITLIDGTGSMAGEYNQIVKAHNTIFNYLGSNQLKYQWEEELFPFFPFREAGRGNITLTFQTIFKKLLFENYPQNITFLFVSDGQENIIYFYCNQGKLPSLTEFLIKRLLHKQNSDCENGFKISRSKPPKNLKEELLKIFTKVKQLLWVQSTRFKVNKPVQQTIGSELTETVAPNQPFIKVNDGSLTSLKLDGYEITPTQNPIHISLLVIYSVQYEINKLIAWYTNQTTVFLNMYNIIQVILSKIEINKKEKNEDAVQLVLPLLNVVECIANGSIDIKKLNENQMTVLQLEIRKKEEIKMFLQAFQSKVSRIEQIQTYESIINQFKAKLNKLKFECCDLENIFIRILDIILEMLKDIQILIAKEKTLNIQDILVQLRIMLNEQLNKIFCEAETIDQQCLPIKKINKVLSFLSYENKTIQEIIKVIENDDFMFQNETQFKYLPKNLQPQIIFYDPQPQSILKNSKMILFSVAITVVCLISFNFKRVFKL</sequence>
<accession>A0A8S1QJY8</accession>
<keyword evidence="1" id="KW-1133">Transmembrane helix</keyword>
<keyword evidence="1" id="KW-0812">Transmembrane</keyword>
<evidence type="ECO:0000256" key="1">
    <source>
        <dbReference type="SAM" id="Phobius"/>
    </source>
</evidence>
<evidence type="ECO:0000313" key="3">
    <source>
        <dbReference type="Proteomes" id="UP000688137"/>
    </source>
</evidence>
<reference evidence="2" key="1">
    <citation type="submission" date="2021-01" db="EMBL/GenBank/DDBJ databases">
        <authorList>
            <consortium name="Genoscope - CEA"/>
            <person name="William W."/>
        </authorList>
    </citation>
    <scope>NUCLEOTIDE SEQUENCE</scope>
</reference>
<protein>
    <submittedName>
        <fullName evidence="2">Uncharacterized protein</fullName>
    </submittedName>
</protein>
<name>A0A8S1QJY8_PARPR</name>
<feature type="transmembrane region" description="Helical" evidence="1">
    <location>
        <begin position="489"/>
        <end position="506"/>
    </location>
</feature>
<gene>
    <name evidence="2" type="ORF">PPRIM_AZ9-3.1.T1650002</name>
</gene>
<dbReference type="EMBL" id="CAJJDM010000172">
    <property type="protein sequence ID" value="CAD8115494.1"/>
    <property type="molecule type" value="Genomic_DNA"/>
</dbReference>
<dbReference type="Proteomes" id="UP000688137">
    <property type="component" value="Unassembled WGS sequence"/>
</dbReference>
<evidence type="ECO:0000313" key="2">
    <source>
        <dbReference type="EMBL" id="CAD8115494.1"/>
    </source>
</evidence>
<proteinExistence type="predicted"/>
<dbReference type="AlphaFoldDB" id="A0A8S1QJY8"/>
<keyword evidence="3" id="KW-1185">Reference proteome</keyword>
<comment type="caution">
    <text evidence="2">The sequence shown here is derived from an EMBL/GenBank/DDBJ whole genome shotgun (WGS) entry which is preliminary data.</text>
</comment>
<organism evidence="2 3">
    <name type="scientific">Paramecium primaurelia</name>
    <dbReference type="NCBI Taxonomy" id="5886"/>
    <lineage>
        <taxon>Eukaryota</taxon>
        <taxon>Sar</taxon>
        <taxon>Alveolata</taxon>
        <taxon>Ciliophora</taxon>
        <taxon>Intramacronucleata</taxon>
        <taxon>Oligohymenophorea</taxon>
        <taxon>Peniculida</taxon>
        <taxon>Parameciidae</taxon>
        <taxon>Paramecium</taxon>
    </lineage>
</organism>
<keyword evidence="1" id="KW-0472">Membrane</keyword>